<feature type="transmembrane region" description="Helical" evidence="11">
    <location>
        <begin position="174"/>
        <end position="193"/>
    </location>
</feature>
<dbReference type="GO" id="GO:0015293">
    <property type="term" value="F:symporter activity"/>
    <property type="evidence" value="ECO:0007669"/>
    <property type="project" value="TreeGrafter"/>
</dbReference>
<feature type="transmembrane region" description="Helical" evidence="11">
    <location>
        <begin position="15"/>
        <end position="33"/>
    </location>
</feature>
<feature type="transmembrane region" description="Helical" evidence="11">
    <location>
        <begin position="526"/>
        <end position="547"/>
    </location>
</feature>
<feature type="transmembrane region" description="Helical" evidence="11">
    <location>
        <begin position="294"/>
        <end position="319"/>
    </location>
</feature>
<gene>
    <name evidence="12" type="ORF">FBUS_00291</name>
</gene>
<keyword evidence="7" id="KW-0915">Sodium</keyword>
<dbReference type="InterPro" id="IPR038377">
    <property type="entry name" value="Na/Glc_symporter_sf"/>
</dbReference>
<feature type="transmembrane region" description="Helical" evidence="11">
    <location>
        <begin position="402"/>
        <end position="425"/>
    </location>
</feature>
<evidence type="ECO:0000256" key="5">
    <source>
        <dbReference type="ARBA" id="ARBA00022692"/>
    </source>
</evidence>
<dbReference type="GO" id="GO:0005886">
    <property type="term" value="C:plasma membrane"/>
    <property type="evidence" value="ECO:0007669"/>
    <property type="project" value="UniProtKB-SubCell"/>
</dbReference>
<feature type="transmembrane region" description="Helical" evidence="11">
    <location>
        <begin position="200"/>
        <end position="222"/>
    </location>
</feature>
<dbReference type="InterPro" id="IPR051163">
    <property type="entry name" value="Sodium:Solute_Symporter_SSF"/>
</dbReference>
<comment type="similarity">
    <text evidence="2">Belongs to the sodium:solute symporter (SSF) (TC 2.A.21) family.</text>
</comment>
<dbReference type="PANTHER" id="PTHR42985:SF40">
    <property type="entry name" value="LD47995P-RELATED"/>
    <property type="match status" value="1"/>
</dbReference>
<sequence length="611" mass="67700">MFVNVESLVLSWPDYIIFIAVLALHATVRVFAYSKPFIRRRLRWFTSGDNRWSLDESEMSMLTVVEDKHLSASLGTTTLILLVTVYTISTEAYGNGMQLLYLVLAHILASVFMAHFYMPLFHELEMNNIHEYLEARFNRWVRNLSLITAFFQTLFQMAFLLCIPTLVLAQLTAYPLWLAVILTGLMVSAYSGVSCFRLSLALNIVQILLAMIAPILIVGFGAKEAGGFGAVWEKIKGGKLINLGDFNPSPLKEYSFFTLVLGGLGVLLSILAVSPIEIEQYSTTVLQKKARIGIYVRMLIQWIFYILLLICGLIGYAILSECNTQMLQLTSHVDQMLAITAVVVGSQRHALKGFLLGVLCVASFGAMTSLASAIATIVSRAVFVSSTKLNSSRYTPERMSRWIALALCLLCIPVSFGLLIIPTSLFRSGMLFAGAFGGPLFTVVCLGMFMPCIGNMGAFYGLLSSQLVGLALIIFKLYSYAAPGRNLTYYNSVESCETLFPIHSSSLNKTLVVIAQQQGSYLDFSFWYIPAICFIIGLVFAFLMSILSKCNSRDPTEDRYLAWPARKLFRRKEAVSSNLISQSQVSKQSENIVGDASWSVSTLHTTQSFGA</sequence>
<feature type="transmembrane region" description="Helical" evidence="11">
    <location>
        <begin position="143"/>
        <end position="168"/>
    </location>
</feature>
<evidence type="ECO:0000256" key="4">
    <source>
        <dbReference type="ARBA" id="ARBA00022475"/>
    </source>
</evidence>
<keyword evidence="8" id="KW-0406">Ion transport</keyword>
<comment type="caution">
    <text evidence="12">The sequence shown here is derived from an EMBL/GenBank/DDBJ whole genome shotgun (WGS) entry which is preliminary data.</text>
</comment>
<evidence type="ECO:0000256" key="8">
    <source>
        <dbReference type="ARBA" id="ARBA00023065"/>
    </source>
</evidence>
<dbReference type="OrthoDB" id="6132759at2759"/>
<keyword evidence="6 11" id="KW-1133">Transmembrane helix</keyword>
<evidence type="ECO:0000256" key="6">
    <source>
        <dbReference type="ARBA" id="ARBA00022989"/>
    </source>
</evidence>
<accession>A0A8E0SAP2</accession>
<feature type="transmembrane region" description="Helical" evidence="11">
    <location>
        <begin position="457"/>
        <end position="478"/>
    </location>
</feature>
<feature type="transmembrane region" description="Helical" evidence="11">
    <location>
        <begin position="100"/>
        <end position="122"/>
    </location>
</feature>
<proteinExistence type="inferred from homology"/>
<dbReference type="EMBL" id="LUCM01000380">
    <property type="protein sequence ID" value="KAA0200633.1"/>
    <property type="molecule type" value="Genomic_DNA"/>
</dbReference>
<name>A0A8E0SAP2_9TREM</name>
<keyword evidence="3" id="KW-0813">Transport</keyword>
<evidence type="ECO:0000256" key="10">
    <source>
        <dbReference type="ARBA" id="ARBA00023201"/>
    </source>
</evidence>
<feature type="transmembrane region" description="Helical" evidence="11">
    <location>
        <begin position="431"/>
        <end position="450"/>
    </location>
</feature>
<dbReference type="PANTHER" id="PTHR42985">
    <property type="entry name" value="SODIUM-COUPLED MONOCARBOXYLATE TRANSPORTER"/>
    <property type="match status" value="1"/>
</dbReference>
<dbReference type="InterPro" id="IPR001734">
    <property type="entry name" value="Na/solute_symporter"/>
</dbReference>
<feature type="transmembrane region" description="Helical" evidence="11">
    <location>
        <begin position="354"/>
        <end position="382"/>
    </location>
</feature>
<organism evidence="12 13">
    <name type="scientific">Fasciolopsis buskii</name>
    <dbReference type="NCBI Taxonomy" id="27845"/>
    <lineage>
        <taxon>Eukaryota</taxon>
        <taxon>Metazoa</taxon>
        <taxon>Spiralia</taxon>
        <taxon>Lophotrochozoa</taxon>
        <taxon>Platyhelminthes</taxon>
        <taxon>Trematoda</taxon>
        <taxon>Digenea</taxon>
        <taxon>Plagiorchiida</taxon>
        <taxon>Echinostomata</taxon>
        <taxon>Echinostomatoidea</taxon>
        <taxon>Fasciolidae</taxon>
        <taxon>Fasciolopsis</taxon>
    </lineage>
</organism>
<evidence type="ECO:0000313" key="12">
    <source>
        <dbReference type="EMBL" id="KAA0200633.1"/>
    </source>
</evidence>
<comment type="subcellular location">
    <subcellularLocation>
        <location evidence="1">Cell membrane</location>
        <topology evidence="1">Multi-pass membrane protein</topology>
    </subcellularLocation>
</comment>
<keyword evidence="4" id="KW-1003">Cell membrane</keyword>
<evidence type="ECO:0000256" key="11">
    <source>
        <dbReference type="SAM" id="Phobius"/>
    </source>
</evidence>
<protein>
    <submittedName>
        <fullName evidence="12">Uncharacterized protein</fullName>
    </submittedName>
</protein>
<evidence type="ECO:0000256" key="3">
    <source>
        <dbReference type="ARBA" id="ARBA00022448"/>
    </source>
</evidence>
<evidence type="ECO:0000256" key="7">
    <source>
        <dbReference type="ARBA" id="ARBA00023053"/>
    </source>
</evidence>
<dbReference type="Proteomes" id="UP000728185">
    <property type="component" value="Unassembled WGS sequence"/>
</dbReference>
<evidence type="ECO:0000256" key="9">
    <source>
        <dbReference type="ARBA" id="ARBA00023136"/>
    </source>
</evidence>
<dbReference type="GO" id="GO:0006814">
    <property type="term" value="P:sodium ion transport"/>
    <property type="evidence" value="ECO:0007669"/>
    <property type="project" value="UniProtKB-KW"/>
</dbReference>
<keyword evidence="13" id="KW-1185">Reference proteome</keyword>
<reference evidence="12" key="1">
    <citation type="submission" date="2019-05" db="EMBL/GenBank/DDBJ databases">
        <title>Annotation for the trematode Fasciolopsis buski.</title>
        <authorList>
            <person name="Choi Y.-J."/>
        </authorList>
    </citation>
    <scope>NUCLEOTIDE SEQUENCE</scope>
    <source>
        <strain evidence="12">HT</strain>
        <tissue evidence="12">Whole worm</tissue>
    </source>
</reference>
<evidence type="ECO:0000256" key="2">
    <source>
        <dbReference type="ARBA" id="ARBA00006434"/>
    </source>
</evidence>
<dbReference type="PROSITE" id="PS50283">
    <property type="entry name" value="NA_SOLUT_SYMP_3"/>
    <property type="match status" value="1"/>
</dbReference>
<evidence type="ECO:0000256" key="1">
    <source>
        <dbReference type="ARBA" id="ARBA00004651"/>
    </source>
</evidence>
<evidence type="ECO:0000313" key="13">
    <source>
        <dbReference type="Proteomes" id="UP000728185"/>
    </source>
</evidence>
<dbReference type="AlphaFoldDB" id="A0A8E0SAP2"/>
<dbReference type="Gene3D" id="1.20.1730.10">
    <property type="entry name" value="Sodium/glucose cotransporter"/>
    <property type="match status" value="1"/>
</dbReference>
<keyword evidence="10" id="KW-0739">Sodium transport</keyword>
<keyword evidence="9 11" id="KW-0472">Membrane</keyword>
<keyword evidence="5 11" id="KW-0812">Transmembrane</keyword>
<feature type="transmembrane region" description="Helical" evidence="11">
    <location>
        <begin position="254"/>
        <end position="273"/>
    </location>
</feature>
<feature type="transmembrane region" description="Helical" evidence="11">
    <location>
        <begin position="69"/>
        <end position="88"/>
    </location>
</feature>